<comment type="catalytic activity">
    <reaction evidence="9">
        <text>N-acetylserotonin + S-adenosyl-L-methionine = melatonin + S-adenosyl-L-homocysteine + H(+)</text>
        <dbReference type="Rhea" id="RHEA:15573"/>
        <dbReference type="ChEBI" id="CHEBI:15378"/>
        <dbReference type="ChEBI" id="CHEBI:16796"/>
        <dbReference type="ChEBI" id="CHEBI:17697"/>
        <dbReference type="ChEBI" id="CHEBI:57856"/>
        <dbReference type="ChEBI" id="CHEBI:59789"/>
        <dbReference type="EC" id="2.1.1.4"/>
    </reaction>
</comment>
<keyword evidence="4" id="KW-0949">S-adenosyl-L-methionine</keyword>
<dbReference type="Gramene" id="TraesCS1B02G021000.1">
    <property type="protein sequence ID" value="TraesCS1B02G021000.1"/>
    <property type="gene ID" value="TraesCS1B02G021000"/>
</dbReference>
<organism evidence="14">
    <name type="scientific">Triticum aestivum</name>
    <name type="common">Wheat</name>
    <dbReference type="NCBI Taxonomy" id="4565"/>
    <lineage>
        <taxon>Eukaryota</taxon>
        <taxon>Viridiplantae</taxon>
        <taxon>Streptophyta</taxon>
        <taxon>Embryophyta</taxon>
        <taxon>Tracheophyta</taxon>
        <taxon>Spermatophyta</taxon>
        <taxon>Magnoliopsida</taxon>
        <taxon>Liliopsida</taxon>
        <taxon>Poales</taxon>
        <taxon>Poaceae</taxon>
        <taxon>BOP clade</taxon>
        <taxon>Pooideae</taxon>
        <taxon>Triticodae</taxon>
        <taxon>Triticeae</taxon>
        <taxon>Triticinae</taxon>
        <taxon>Triticum</taxon>
    </lineage>
</organism>
<comment type="subunit">
    <text evidence="1">Homodimer.</text>
</comment>
<comment type="similarity">
    <text evidence="6">Belongs to the class I-like SAM-binding methyltransferase superfamily. Cation-independent O-methyltransferase family.</text>
</comment>
<dbReference type="InterPro" id="IPR029063">
    <property type="entry name" value="SAM-dependent_MTases_sf"/>
</dbReference>
<evidence type="ECO:0000256" key="10">
    <source>
        <dbReference type="ARBA" id="ARBA00058933"/>
    </source>
</evidence>
<dbReference type="GO" id="GO:0008171">
    <property type="term" value="F:O-methyltransferase activity"/>
    <property type="evidence" value="ECO:0000318"/>
    <property type="project" value="GO_Central"/>
</dbReference>
<dbReference type="InterPro" id="IPR036388">
    <property type="entry name" value="WH-like_DNA-bd_sf"/>
</dbReference>
<dbReference type="Gramene" id="TraesCS1B03G0042200.2">
    <property type="protein sequence ID" value="TraesCS1B03G0042200.2.CDS"/>
    <property type="gene ID" value="TraesCS1B03G0042200"/>
</dbReference>
<evidence type="ECO:0000256" key="1">
    <source>
        <dbReference type="ARBA" id="ARBA00011738"/>
    </source>
</evidence>
<keyword evidence="8" id="KW-0471">Melatonin biosynthesis</keyword>
<dbReference type="GO" id="GO:0030187">
    <property type="term" value="P:melatonin biosynthetic process"/>
    <property type="evidence" value="ECO:0007669"/>
    <property type="project" value="UniProtKB-KW"/>
</dbReference>
<dbReference type="Pfam" id="PF08100">
    <property type="entry name" value="Dimerisation"/>
    <property type="match status" value="1"/>
</dbReference>
<gene>
    <name evidence="14" type="primary">LOC123084183</name>
</gene>
<evidence type="ECO:0000256" key="8">
    <source>
        <dbReference type="ARBA" id="ARBA00043260"/>
    </source>
</evidence>
<feature type="domain" description="O-methyltransferase dimerisation" evidence="13">
    <location>
        <begin position="26"/>
        <end position="110"/>
    </location>
</feature>
<evidence type="ECO:0000259" key="13">
    <source>
        <dbReference type="Pfam" id="PF08100"/>
    </source>
</evidence>
<dbReference type="InterPro" id="IPR016461">
    <property type="entry name" value="COMT-like"/>
</dbReference>
<evidence type="ECO:0000256" key="11">
    <source>
        <dbReference type="PIRSR" id="PIRSR005739-1"/>
    </source>
</evidence>
<dbReference type="PaxDb" id="4565-Traes_1BS_6081AAC0A.1"/>
<keyword evidence="15" id="KW-1185">Reference proteome</keyword>
<dbReference type="GO" id="GO:0017096">
    <property type="term" value="F:acetylserotonin O-methyltransferase activity"/>
    <property type="evidence" value="ECO:0007669"/>
    <property type="project" value="UniProtKB-EC"/>
</dbReference>
<accession>A0A3B5YQA2</accession>
<dbReference type="InterPro" id="IPR012967">
    <property type="entry name" value="COMT_dimerisation"/>
</dbReference>
<dbReference type="OrthoDB" id="613486at2759"/>
<dbReference type="SMR" id="A0A3B5YQA2"/>
<dbReference type="Proteomes" id="UP000019116">
    <property type="component" value="Chromosome 1B"/>
</dbReference>
<comment type="pathway">
    <text evidence="5">Aromatic compound metabolism; melatonin biosynthesis; melatonin from serotonin: step 1/2.</text>
</comment>
<reference evidence="14" key="2">
    <citation type="submission" date="2018-10" db="UniProtKB">
        <authorList>
            <consortium name="EnsemblPlants"/>
        </authorList>
    </citation>
    <scope>IDENTIFICATION</scope>
</reference>
<dbReference type="GO" id="GO:0008757">
    <property type="term" value="F:S-adenosylmethionine-dependent methyltransferase activity"/>
    <property type="evidence" value="ECO:0000318"/>
    <property type="project" value="GO_Central"/>
</dbReference>
<feature type="domain" description="O-methyltransferase C-terminal" evidence="12">
    <location>
        <begin position="143"/>
        <end position="353"/>
    </location>
</feature>
<sequence length="371" mass="40526">MASHVQEDELTMSSDDLLQAQLELYHHCFVYVKSMALGAATDLRIADAIHLRGGAVTLSDLAADTGIHPTKLSHLRRLMRVLTTSGIFSAEVKASGDMVYKLTRVSRLLVGAGGESSRRRDLSPMVGVFVNPVAITALFSIHEWFTDEKSAASPSLFEVAHGCTRWEMIAKDASDDRVFNAGMAADCCLSMEILLRECNGVFGSLGSSLVDVGGAHGAATAVVAKAFPHVKCTVLDLPRVIAGAPVDDNLTFVPGDMFEYIPPADTVLLKWILHDWPDEDCIKILCQCKKAIPTRDAGGKVIIMDMVVGSAGPQQETVSKEAEVLFDVFMMYIDGIQREEHEWRKIFFEAGFSDYKITPVTGIRSIIEVYP</sequence>
<evidence type="ECO:0000256" key="2">
    <source>
        <dbReference type="ARBA" id="ARBA00022603"/>
    </source>
</evidence>
<dbReference type="InterPro" id="IPR001077">
    <property type="entry name" value="COMT_C"/>
</dbReference>
<dbReference type="EC" id="2.1.1.4" evidence="7"/>
<evidence type="ECO:0000313" key="14">
    <source>
        <dbReference type="EnsemblPlants" id="TraesCS1B02G021000.1"/>
    </source>
</evidence>
<dbReference type="GO" id="GO:0032259">
    <property type="term" value="P:methylation"/>
    <property type="evidence" value="ECO:0000318"/>
    <property type="project" value="GO_Central"/>
</dbReference>
<dbReference type="Gramene" id="TraesCAD_scaffold_130930_01G000200.1">
    <property type="protein sequence ID" value="TraesCAD_scaffold_130930_01G000200.1"/>
    <property type="gene ID" value="TraesCAD_scaffold_130930_01G000200"/>
</dbReference>
<dbReference type="SUPFAM" id="SSF53335">
    <property type="entry name" value="S-adenosyl-L-methionine-dependent methyltransferases"/>
    <property type="match status" value="1"/>
</dbReference>
<proteinExistence type="inferred from homology"/>
<keyword evidence="2" id="KW-0489">Methyltransferase</keyword>
<reference evidence="14" key="1">
    <citation type="submission" date="2018-08" db="EMBL/GenBank/DDBJ databases">
        <authorList>
            <person name="Rossello M."/>
        </authorList>
    </citation>
    <scope>NUCLEOTIDE SEQUENCE [LARGE SCALE GENOMIC DNA]</scope>
    <source>
        <strain evidence="14">cv. Chinese Spring</strain>
    </source>
</reference>
<dbReference type="AlphaFoldDB" id="A0A3B5YQA2"/>
<evidence type="ECO:0000259" key="12">
    <source>
        <dbReference type="Pfam" id="PF00891"/>
    </source>
</evidence>
<comment type="function">
    <text evidence="10">Methyltransferase which catalyzes the transfer of a methyl group onto N-acetylserotonin, producing melatonin (N-acetyl-5-methoxytryptamine).</text>
</comment>
<name>A0A3B5YQA2_WHEAT</name>
<protein>
    <recommendedName>
        <fullName evidence="7">acetylserotonin O-methyltransferase</fullName>
        <ecNumber evidence="7">2.1.1.4</ecNumber>
    </recommendedName>
</protein>
<dbReference type="InterPro" id="IPR036390">
    <property type="entry name" value="WH_DNA-bd_sf"/>
</dbReference>
<dbReference type="SUPFAM" id="SSF46785">
    <property type="entry name" value="Winged helix' DNA-binding domain"/>
    <property type="match status" value="1"/>
</dbReference>
<dbReference type="STRING" id="4565.A0A3B5YQA2"/>
<evidence type="ECO:0000313" key="15">
    <source>
        <dbReference type="Proteomes" id="UP000019116"/>
    </source>
</evidence>
<feature type="active site" description="Proton acceptor" evidence="11">
    <location>
        <position position="274"/>
    </location>
</feature>
<dbReference type="Gramene" id="TraesMAC1B03G00188880.1">
    <property type="protein sequence ID" value="TraesMAC1B03G00188880.1"/>
    <property type="gene ID" value="TraesMAC1B03G00188880"/>
</dbReference>
<evidence type="ECO:0000256" key="4">
    <source>
        <dbReference type="ARBA" id="ARBA00022691"/>
    </source>
</evidence>
<dbReference type="OMA" id="NEQVMST"/>
<dbReference type="FunFam" id="3.40.50.150:FF:000057">
    <property type="entry name" value="O-methyltransferase ZRP4"/>
    <property type="match status" value="1"/>
</dbReference>
<dbReference type="Gene3D" id="3.40.50.150">
    <property type="entry name" value="Vaccinia Virus protein VP39"/>
    <property type="match status" value="1"/>
</dbReference>
<evidence type="ECO:0000256" key="9">
    <source>
        <dbReference type="ARBA" id="ARBA00050215"/>
    </source>
</evidence>
<dbReference type="EnsemblPlants" id="TraesCS1B02G021000.1">
    <property type="protein sequence ID" value="TraesCS1B02G021000.1"/>
    <property type="gene ID" value="TraesCS1B02G021000"/>
</dbReference>
<evidence type="ECO:0000256" key="5">
    <source>
        <dbReference type="ARBA" id="ARBA00037926"/>
    </source>
</evidence>
<dbReference type="FunFam" id="1.10.10.10:FF:000292">
    <property type="entry name" value="O-methyltransferase ZRP4"/>
    <property type="match status" value="1"/>
</dbReference>
<dbReference type="Gramene" id="TraesJUL1B03G00185440.1">
    <property type="protein sequence ID" value="TraesJUL1B03G00185440.1"/>
    <property type="gene ID" value="TraesJUL1B03G00185440"/>
</dbReference>
<dbReference type="Gene3D" id="1.10.10.10">
    <property type="entry name" value="Winged helix-like DNA-binding domain superfamily/Winged helix DNA-binding domain"/>
    <property type="match status" value="1"/>
</dbReference>
<dbReference type="Gramene" id="TraesCLE_scaffold_000773_01G001000.1">
    <property type="protein sequence ID" value="TraesCLE_scaffold_000773_01G001000.1"/>
    <property type="gene ID" value="TraesCLE_scaffold_000773_01G001000"/>
</dbReference>
<evidence type="ECO:0000256" key="6">
    <source>
        <dbReference type="ARBA" id="ARBA00038277"/>
    </source>
</evidence>
<dbReference type="PANTHER" id="PTHR11746">
    <property type="entry name" value="O-METHYLTRANSFERASE"/>
    <property type="match status" value="1"/>
</dbReference>
<dbReference type="GO" id="GO:0046983">
    <property type="term" value="F:protein dimerization activity"/>
    <property type="evidence" value="ECO:0007669"/>
    <property type="project" value="InterPro"/>
</dbReference>
<dbReference type="GeneID" id="123084183"/>
<keyword evidence="3" id="KW-0808">Transferase</keyword>
<dbReference type="PIRSF" id="PIRSF005739">
    <property type="entry name" value="O-mtase"/>
    <property type="match status" value="1"/>
</dbReference>
<evidence type="ECO:0000256" key="7">
    <source>
        <dbReference type="ARBA" id="ARBA00039116"/>
    </source>
</evidence>
<dbReference type="PROSITE" id="PS51683">
    <property type="entry name" value="SAM_OMT_II"/>
    <property type="match status" value="1"/>
</dbReference>
<dbReference type="Pfam" id="PF00891">
    <property type="entry name" value="Methyltransf_2"/>
    <property type="match status" value="1"/>
</dbReference>
<dbReference type="Gramene" id="TraesPARA_EIv1.0_0107020.1">
    <property type="protein sequence ID" value="TraesPARA_EIv1.0_0107020.1.CDS"/>
    <property type="gene ID" value="TraesPARA_EIv1.0_0107020"/>
</dbReference>
<evidence type="ECO:0000256" key="3">
    <source>
        <dbReference type="ARBA" id="ARBA00022679"/>
    </source>
</evidence>
<dbReference type="RefSeq" id="XP_044361849.1">
    <property type="nucleotide sequence ID" value="XM_044505914.1"/>
</dbReference>